<dbReference type="RefSeq" id="WP_344480384.1">
    <property type="nucleotide sequence ID" value="NZ_BAAASB010000014.1"/>
</dbReference>
<reference evidence="3" key="1">
    <citation type="journal article" date="2019" name="Int. J. Syst. Evol. Microbiol.">
        <title>The Global Catalogue of Microorganisms (GCM) 10K type strain sequencing project: providing services to taxonomists for standard genome sequencing and annotation.</title>
        <authorList>
            <consortium name="The Broad Institute Genomics Platform"/>
            <consortium name="The Broad Institute Genome Sequencing Center for Infectious Disease"/>
            <person name="Wu L."/>
            <person name="Ma J."/>
        </authorList>
    </citation>
    <scope>NUCLEOTIDE SEQUENCE [LARGE SCALE GENOMIC DNA]</scope>
    <source>
        <strain evidence="3">PCU 266</strain>
    </source>
</reference>
<evidence type="ECO:0008006" key="4">
    <source>
        <dbReference type="Google" id="ProtNLM"/>
    </source>
</evidence>
<organism evidence="2 3">
    <name type="scientific">Streptomyces amakusaensis</name>
    <dbReference type="NCBI Taxonomy" id="67271"/>
    <lineage>
        <taxon>Bacteria</taxon>
        <taxon>Bacillati</taxon>
        <taxon>Actinomycetota</taxon>
        <taxon>Actinomycetes</taxon>
        <taxon>Kitasatosporales</taxon>
        <taxon>Streptomycetaceae</taxon>
        <taxon>Streptomyces</taxon>
    </lineage>
</organism>
<dbReference type="Gene3D" id="1.10.10.10">
    <property type="entry name" value="Winged helix-like DNA-binding domain superfamily/Winged helix DNA-binding domain"/>
    <property type="match status" value="1"/>
</dbReference>
<name>A0ABW0APR5_9ACTN</name>
<evidence type="ECO:0000313" key="2">
    <source>
        <dbReference type="EMBL" id="MFC5154052.1"/>
    </source>
</evidence>
<dbReference type="Proteomes" id="UP001596160">
    <property type="component" value="Unassembled WGS sequence"/>
</dbReference>
<feature type="region of interest" description="Disordered" evidence="1">
    <location>
        <begin position="203"/>
        <end position="232"/>
    </location>
</feature>
<comment type="caution">
    <text evidence="2">The sequence shown here is derived from an EMBL/GenBank/DDBJ whole genome shotgun (WGS) entry which is preliminary data.</text>
</comment>
<evidence type="ECO:0000313" key="3">
    <source>
        <dbReference type="Proteomes" id="UP001596160"/>
    </source>
</evidence>
<sequence length="232" mass="24477">MTTPAPAPVKTVLTDLDHRIEAATGRSIGRLWKQRDCGLLDGPLTALVDAHRTLDEAETGLVFHRVLLQRLASGEFPVDAALLSRVDRTVDQLKYAVARRDDLQAAALAVLETVEAAARTAPSATAAELSPHDQAALLAIAQGAKLHEHLLTQQVSVATASGARIGSETLRRLETDGLVERDTAHPLHAGQPVTLTDAGRAALSAPRCPAPPATAPVQRAGAWPAPASRSRH</sequence>
<dbReference type="InterPro" id="IPR036388">
    <property type="entry name" value="WH-like_DNA-bd_sf"/>
</dbReference>
<keyword evidence="3" id="KW-1185">Reference proteome</keyword>
<evidence type="ECO:0000256" key="1">
    <source>
        <dbReference type="SAM" id="MobiDB-lite"/>
    </source>
</evidence>
<protein>
    <recommendedName>
        <fullName evidence="4">MarR family transcriptional regulator</fullName>
    </recommendedName>
</protein>
<accession>A0ABW0APR5</accession>
<proteinExistence type="predicted"/>
<dbReference type="EMBL" id="JBHSKP010000013">
    <property type="protein sequence ID" value="MFC5154052.1"/>
    <property type="molecule type" value="Genomic_DNA"/>
</dbReference>
<gene>
    <name evidence="2" type="ORF">ACFPRH_20160</name>
</gene>